<dbReference type="EMBL" id="BAABFN010000005">
    <property type="protein sequence ID" value="GAA4311889.1"/>
    <property type="molecule type" value="Genomic_DNA"/>
</dbReference>
<evidence type="ECO:0008006" key="3">
    <source>
        <dbReference type="Google" id="ProtNLM"/>
    </source>
</evidence>
<dbReference type="RefSeq" id="WP_344979042.1">
    <property type="nucleotide sequence ID" value="NZ_BAABFN010000005.1"/>
</dbReference>
<keyword evidence="2" id="KW-1185">Reference proteome</keyword>
<evidence type="ECO:0000313" key="1">
    <source>
        <dbReference type="EMBL" id="GAA4311889.1"/>
    </source>
</evidence>
<protein>
    <recommendedName>
        <fullName evidence="3">ABC transporter ATPase</fullName>
    </recommendedName>
</protein>
<gene>
    <name evidence="1" type="ORF">GCM10023143_21210</name>
</gene>
<sequence length="175" mass="19968">MNQDITALLPQDFHPASRVWIYQSNRPFNAQEEKEINEQLLHFTAQWNAHGDSVKGWGKLLFGRFIILMADESRTGVSGCSTDSSVRLIKSIARQYEAALFDRLLIAFWVKEQIEMLPLSQVAYAFSRGFIDENTLFFNNTVLSKQELESRWLVPVKDSWLASRLQEPAALGTAS</sequence>
<evidence type="ECO:0000313" key="2">
    <source>
        <dbReference type="Proteomes" id="UP001501207"/>
    </source>
</evidence>
<proteinExistence type="predicted"/>
<dbReference type="Proteomes" id="UP001501207">
    <property type="component" value="Unassembled WGS sequence"/>
</dbReference>
<accession>A0ABP8FVR6</accession>
<name>A0ABP8FVR6_9BACT</name>
<reference evidence="2" key="1">
    <citation type="journal article" date="2019" name="Int. J. Syst. Evol. Microbiol.">
        <title>The Global Catalogue of Microorganisms (GCM) 10K type strain sequencing project: providing services to taxonomists for standard genome sequencing and annotation.</title>
        <authorList>
            <consortium name="The Broad Institute Genomics Platform"/>
            <consortium name="The Broad Institute Genome Sequencing Center for Infectious Disease"/>
            <person name="Wu L."/>
            <person name="Ma J."/>
        </authorList>
    </citation>
    <scope>NUCLEOTIDE SEQUENCE [LARGE SCALE GENOMIC DNA]</scope>
    <source>
        <strain evidence="2">JCM 17664</strain>
    </source>
</reference>
<comment type="caution">
    <text evidence="1">The sequence shown here is derived from an EMBL/GenBank/DDBJ whole genome shotgun (WGS) entry which is preliminary data.</text>
</comment>
<organism evidence="1 2">
    <name type="scientific">Compostibacter hankyongensis</name>
    <dbReference type="NCBI Taxonomy" id="1007089"/>
    <lineage>
        <taxon>Bacteria</taxon>
        <taxon>Pseudomonadati</taxon>
        <taxon>Bacteroidota</taxon>
        <taxon>Chitinophagia</taxon>
        <taxon>Chitinophagales</taxon>
        <taxon>Chitinophagaceae</taxon>
        <taxon>Compostibacter</taxon>
    </lineage>
</organism>